<dbReference type="Proteomes" id="UP000236291">
    <property type="component" value="Unassembled WGS sequence"/>
</dbReference>
<dbReference type="PANTHER" id="PTHR33116:SF78">
    <property type="entry name" value="OS12G0587133 PROTEIN"/>
    <property type="match status" value="1"/>
</dbReference>
<evidence type="ECO:0000313" key="1">
    <source>
        <dbReference type="EMBL" id="PNX65997.1"/>
    </source>
</evidence>
<organism evidence="1 2">
    <name type="scientific">Trifolium pratense</name>
    <name type="common">Red clover</name>
    <dbReference type="NCBI Taxonomy" id="57577"/>
    <lineage>
        <taxon>Eukaryota</taxon>
        <taxon>Viridiplantae</taxon>
        <taxon>Streptophyta</taxon>
        <taxon>Embryophyta</taxon>
        <taxon>Tracheophyta</taxon>
        <taxon>Spermatophyta</taxon>
        <taxon>Magnoliopsida</taxon>
        <taxon>eudicotyledons</taxon>
        <taxon>Gunneridae</taxon>
        <taxon>Pentapetalae</taxon>
        <taxon>rosids</taxon>
        <taxon>fabids</taxon>
        <taxon>Fabales</taxon>
        <taxon>Fabaceae</taxon>
        <taxon>Papilionoideae</taxon>
        <taxon>50 kb inversion clade</taxon>
        <taxon>NPAAA clade</taxon>
        <taxon>Hologalegina</taxon>
        <taxon>IRL clade</taxon>
        <taxon>Trifolieae</taxon>
        <taxon>Trifolium</taxon>
    </lineage>
</organism>
<comment type="caution">
    <text evidence="1">The sequence shown here is derived from an EMBL/GenBank/DDBJ whole genome shotgun (WGS) entry which is preliminary data.</text>
</comment>
<sequence>MSTKISNELKFHTLQFADDTVIVGEGNWDNLWSIKTVLRSFELVSGLKVNFFKSKLYGINLEDNFLSAASEFLHCGVDSIPFRFLGIPVGSNPRRKSTWQPVVDSMRKKLNGWKAPVCILKELESIQRKFLWGGGLDTKIYVGLDGTPFACRKIKVVWE</sequence>
<gene>
    <name evidence="1" type="ORF">L195_g054830</name>
</gene>
<reference evidence="1 2" key="2">
    <citation type="journal article" date="2017" name="Front. Plant Sci.">
        <title>Gene Classification and Mining of Molecular Markers Useful in Red Clover (Trifolium pratense) Breeding.</title>
        <authorList>
            <person name="Istvanek J."/>
            <person name="Dluhosova J."/>
            <person name="Dluhos P."/>
            <person name="Patkova L."/>
            <person name="Nedelnik J."/>
            <person name="Repkova J."/>
        </authorList>
    </citation>
    <scope>NUCLEOTIDE SEQUENCE [LARGE SCALE GENOMIC DNA]</scope>
    <source>
        <strain evidence="2">cv. Tatra</strain>
        <tissue evidence="1">Young leaves</tissue>
    </source>
</reference>
<protein>
    <submittedName>
        <fullName evidence="1">Ribonuclease H</fullName>
    </submittedName>
</protein>
<dbReference type="AlphaFoldDB" id="A0A2K3KI87"/>
<accession>A0A2K3KI87</accession>
<dbReference type="STRING" id="57577.A0A2K3KI87"/>
<reference evidence="1 2" key="1">
    <citation type="journal article" date="2014" name="Am. J. Bot.">
        <title>Genome assembly and annotation for red clover (Trifolium pratense; Fabaceae).</title>
        <authorList>
            <person name="Istvanek J."/>
            <person name="Jaros M."/>
            <person name="Krenek A."/>
            <person name="Repkova J."/>
        </authorList>
    </citation>
    <scope>NUCLEOTIDE SEQUENCE [LARGE SCALE GENOMIC DNA]</scope>
    <source>
        <strain evidence="2">cv. Tatra</strain>
        <tissue evidence="1">Young leaves</tissue>
    </source>
</reference>
<proteinExistence type="predicted"/>
<evidence type="ECO:0000313" key="2">
    <source>
        <dbReference type="Proteomes" id="UP000236291"/>
    </source>
</evidence>
<dbReference type="EMBL" id="ASHM01097440">
    <property type="protein sequence ID" value="PNX65997.1"/>
    <property type="molecule type" value="Genomic_DNA"/>
</dbReference>
<name>A0A2K3KI87_TRIPR</name>
<dbReference type="PANTHER" id="PTHR33116">
    <property type="entry name" value="REVERSE TRANSCRIPTASE ZINC-BINDING DOMAIN-CONTAINING PROTEIN-RELATED-RELATED"/>
    <property type="match status" value="1"/>
</dbReference>